<dbReference type="SUPFAM" id="SSF52518">
    <property type="entry name" value="Thiamin diphosphate-binding fold (THDP-binding)"/>
    <property type="match status" value="2"/>
</dbReference>
<protein>
    <submittedName>
        <fullName evidence="8">Thiamine pyrophosphate-binding protein</fullName>
    </submittedName>
</protein>
<feature type="domain" description="Thiamine pyrophosphate enzyme TPP-binding" evidence="6">
    <location>
        <begin position="392"/>
        <end position="537"/>
    </location>
</feature>
<dbReference type="GO" id="GO:0000287">
    <property type="term" value="F:magnesium ion binding"/>
    <property type="evidence" value="ECO:0007669"/>
    <property type="project" value="InterPro"/>
</dbReference>
<evidence type="ECO:0000259" key="5">
    <source>
        <dbReference type="Pfam" id="PF00205"/>
    </source>
</evidence>
<feature type="domain" description="Thiamine pyrophosphate enzyme N-terminal TPP-binding" evidence="7">
    <location>
        <begin position="9"/>
        <end position="123"/>
    </location>
</feature>
<evidence type="ECO:0000313" key="9">
    <source>
        <dbReference type="Proteomes" id="UP000298631"/>
    </source>
</evidence>
<dbReference type="PANTHER" id="PTHR18968">
    <property type="entry name" value="THIAMINE PYROPHOSPHATE ENZYMES"/>
    <property type="match status" value="1"/>
</dbReference>
<dbReference type="InterPro" id="IPR029035">
    <property type="entry name" value="DHS-like_NAD/FAD-binding_dom"/>
</dbReference>
<keyword evidence="2" id="KW-0808">Transferase</keyword>
<dbReference type="NCBIfam" id="NF006052">
    <property type="entry name" value="PRK08199.1"/>
    <property type="match status" value="1"/>
</dbReference>
<dbReference type="InterPro" id="IPR012000">
    <property type="entry name" value="Thiamin_PyroP_enz_cen_dom"/>
</dbReference>
<dbReference type="InterPro" id="IPR011766">
    <property type="entry name" value="TPP_enzyme_TPP-bd"/>
</dbReference>
<comment type="similarity">
    <text evidence="1 4">Belongs to the TPP enzyme family.</text>
</comment>
<dbReference type="Gene3D" id="3.40.50.970">
    <property type="match status" value="2"/>
</dbReference>
<organism evidence="8 9">
    <name type="scientific">Pseudorhodobacter turbinis</name>
    <dbReference type="NCBI Taxonomy" id="2500533"/>
    <lineage>
        <taxon>Bacteria</taxon>
        <taxon>Pseudomonadati</taxon>
        <taxon>Pseudomonadota</taxon>
        <taxon>Alphaproteobacteria</taxon>
        <taxon>Rhodobacterales</taxon>
        <taxon>Paracoccaceae</taxon>
        <taxon>Pseudorhodobacter</taxon>
    </lineage>
</organism>
<dbReference type="PROSITE" id="PS00187">
    <property type="entry name" value="TPP_ENZYMES"/>
    <property type="match status" value="1"/>
</dbReference>
<gene>
    <name evidence="8" type="ORF">EOK75_12250</name>
</gene>
<dbReference type="GO" id="GO:0050660">
    <property type="term" value="F:flavin adenine dinucleotide binding"/>
    <property type="evidence" value="ECO:0007669"/>
    <property type="project" value="TreeGrafter"/>
</dbReference>
<dbReference type="Pfam" id="PF02775">
    <property type="entry name" value="TPP_enzyme_C"/>
    <property type="match status" value="1"/>
</dbReference>
<dbReference type="SUPFAM" id="SSF52467">
    <property type="entry name" value="DHS-like NAD/FAD-binding domain"/>
    <property type="match status" value="1"/>
</dbReference>
<dbReference type="OrthoDB" id="4494979at2"/>
<dbReference type="GO" id="GO:0003984">
    <property type="term" value="F:acetolactate synthase activity"/>
    <property type="evidence" value="ECO:0007669"/>
    <property type="project" value="TreeGrafter"/>
</dbReference>
<reference evidence="8 9" key="1">
    <citation type="submission" date="2019-05" db="EMBL/GenBank/DDBJ databases">
        <title>Pseudorhodobacter turbinis sp. nov., isolated from the gut of the Korean turban shell.</title>
        <authorList>
            <person name="Jeong Y.-S."/>
            <person name="Kang W.-R."/>
            <person name="Bae J.-W."/>
        </authorList>
    </citation>
    <scope>NUCLEOTIDE SEQUENCE [LARGE SCALE GENOMIC DNA]</scope>
    <source>
        <strain evidence="8 9">S12M18</strain>
    </source>
</reference>
<dbReference type="Pfam" id="PF02776">
    <property type="entry name" value="TPP_enzyme_N"/>
    <property type="match status" value="1"/>
</dbReference>
<evidence type="ECO:0000259" key="6">
    <source>
        <dbReference type="Pfam" id="PF02775"/>
    </source>
</evidence>
<sequence>MTTSQPSRSGGHVLADQLKLLGADKVFCVPGESFLGLLDGLYDHADTIQTIVCRHEGGAANMADAYAKMTGKPGICAVTRGPGATNASNGIHTAFQDSSPMIVLIGQVGRSMADREAFQEMDYRQVFGQMAKWVAQIDDASRIPEYMSRAWNTALSGRPGPVVLALPEDMLIDMVSVADLVPTPVSKSAPAPQSMSDLGALLAKAKAPMMLVGGPGWSRDVGKQAMDFATRTGIPVATSFRCQDYVDNDHPNYVGVVGIAPLPKLRKRIAEEVDLLIVVGSRLGEMTSQGYSLINIPTPQMEFVHIHPGPEELGHVYNPTLSITSAPDTFFDALEALPDGDGQATRAAWIAEQRADYEAFLEPTEVPGGVNMSRIIGHVTQTMPKDTILSNGAGNYTVWAHRFHKHCDYRTQLAPTSGSMGYGVPAAIAAKLIAPDREVIALAGDGCFLMAAQELATAKKYGADVIYLVVNNGILGTIRMHQERNHPNRKMSTDLHNPDFVAFAASFGIAGERIDATDDFPAALDRARKAKGGYLIELITDPEALTPNQTLSQATQQGLKAQSA</sequence>
<dbReference type="Gene3D" id="3.40.50.1220">
    <property type="entry name" value="TPP-binding domain"/>
    <property type="match status" value="1"/>
</dbReference>
<dbReference type="GO" id="GO:0030976">
    <property type="term" value="F:thiamine pyrophosphate binding"/>
    <property type="evidence" value="ECO:0007669"/>
    <property type="project" value="InterPro"/>
</dbReference>
<dbReference type="GO" id="GO:0009099">
    <property type="term" value="P:L-valine biosynthetic process"/>
    <property type="evidence" value="ECO:0007669"/>
    <property type="project" value="TreeGrafter"/>
</dbReference>
<keyword evidence="3 4" id="KW-0786">Thiamine pyrophosphate</keyword>
<evidence type="ECO:0000256" key="3">
    <source>
        <dbReference type="ARBA" id="ARBA00023052"/>
    </source>
</evidence>
<dbReference type="Pfam" id="PF00205">
    <property type="entry name" value="TPP_enzyme_M"/>
    <property type="match status" value="1"/>
</dbReference>
<dbReference type="CDD" id="cd07035">
    <property type="entry name" value="TPP_PYR_POX_like"/>
    <property type="match status" value="1"/>
</dbReference>
<evidence type="ECO:0000256" key="1">
    <source>
        <dbReference type="ARBA" id="ARBA00007812"/>
    </source>
</evidence>
<dbReference type="PANTHER" id="PTHR18968:SF120">
    <property type="entry name" value="ACETOLACTATE SYNTHASE LARGE SUBUNIT"/>
    <property type="match status" value="1"/>
</dbReference>
<dbReference type="CDD" id="cd00568">
    <property type="entry name" value="TPP_enzymes"/>
    <property type="match status" value="1"/>
</dbReference>
<accession>A0A4P8EI10</accession>
<proteinExistence type="inferred from homology"/>
<dbReference type="RefSeq" id="WP_137194212.1">
    <property type="nucleotide sequence ID" value="NZ_CP039964.1"/>
</dbReference>
<dbReference type="GO" id="GO:0009097">
    <property type="term" value="P:isoleucine biosynthetic process"/>
    <property type="evidence" value="ECO:0007669"/>
    <property type="project" value="TreeGrafter"/>
</dbReference>
<evidence type="ECO:0000313" key="8">
    <source>
        <dbReference type="EMBL" id="QCO56432.1"/>
    </source>
</evidence>
<dbReference type="AlphaFoldDB" id="A0A4P8EI10"/>
<name>A0A4P8EI10_9RHOB</name>
<dbReference type="InterPro" id="IPR029061">
    <property type="entry name" value="THDP-binding"/>
</dbReference>
<dbReference type="KEGG" id="pseb:EOK75_12250"/>
<dbReference type="GO" id="GO:0005948">
    <property type="term" value="C:acetolactate synthase complex"/>
    <property type="evidence" value="ECO:0007669"/>
    <property type="project" value="TreeGrafter"/>
</dbReference>
<dbReference type="EMBL" id="CP039964">
    <property type="protein sequence ID" value="QCO56432.1"/>
    <property type="molecule type" value="Genomic_DNA"/>
</dbReference>
<dbReference type="InterPro" id="IPR045229">
    <property type="entry name" value="TPP_enz"/>
</dbReference>
<dbReference type="FunFam" id="3.40.50.970:FF:000007">
    <property type="entry name" value="Acetolactate synthase"/>
    <property type="match status" value="1"/>
</dbReference>
<dbReference type="Proteomes" id="UP000298631">
    <property type="component" value="Chromosome"/>
</dbReference>
<dbReference type="InterPro" id="IPR000399">
    <property type="entry name" value="TPP-bd_CS"/>
</dbReference>
<evidence type="ECO:0000259" key="7">
    <source>
        <dbReference type="Pfam" id="PF02776"/>
    </source>
</evidence>
<dbReference type="InterPro" id="IPR012001">
    <property type="entry name" value="Thiamin_PyroP_enz_TPP-bd_dom"/>
</dbReference>
<evidence type="ECO:0000256" key="2">
    <source>
        <dbReference type="ARBA" id="ARBA00022679"/>
    </source>
</evidence>
<keyword evidence="9" id="KW-1185">Reference proteome</keyword>
<feature type="domain" description="Thiamine pyrophosphate enzyme central" evidence="5">
    <location>
        <begin position="200"/>
        <end position="334"/>
    </location>
</feature>
<evidence type="ECO:0000256" key="4">
    <source>
        <dbReference type="RuleBase" id="RU362132"/>
    </source>
</evidence>